<accession>A0A1G4BLZ6</accession>
<keyword evidence="3" id="KW-1185">Reference proteome</keyword>
<dbReference type="AlphaFoldDB" id="A0A1G4BLZ6"/>
<protein>
    <submittedName>
        <fullName evidence="2">Uncharacterized protein</fullName>
    </submittedName>
</protein>
<proteinExistence type="predicted"/>
<comment type="caution">
    <text evidence="2">The sequence shown here is derived from an EMBL/GenBank/DDBJ whole genome shotgun (WGS) entry which is preliminary data.</text>
</comment>
<organism evidence="2 3">
    <name type="scientific">Colletotrichum orchidophilum</name>
    <dbReference type="NCBI Taxonomy" id="1209926"/>
    <lineage>
        <taxon>Eukaryota</taxon>
        <taxon>Fungi</taxon>
        <taxon>Dikarya</taxon>
        <taxon>Ascomycota</taxon>
        <taxon>Pezizomycotina</taxon>
        <taxon>Sordariomycetes</taxon>
        <taxon>Hypocreomycetidae</taxon>
        <taxon>Glomerellales</taxon>
        <taxon>Glomerellaceae</taxon>
        <taxon>Colletotrichum</taxon>
    </lineage>
</organism>
<keyword evidence="1" id="KW-0472">Membrane</keyword>
<name>A0A1G4BLZ6_9PEZI</name>
<dbReference type="Proteomes" id="UP000176998">
    <property type="component" value="Unassembled WGS sequence"/>
</dbReference>
<evidence type="ECO:0000313" key="2">
    <source>
        <dbReference type="EMBL" id="OHF02461.1"/>
    </source>
</evidence>
<sequence length="171" mass="19414">MCNKAQDARPSGTRHLLPTVIAGWVSVMSSLILRRVILFYLDEEHEMRFGSYDLQEKKQNSESGRHLSAVVSLLLLNVYSISTYSFNFFRRNDLWKNRIIAGFFAISVIAAGVTTAALGDDGNSFADFAAITPLLLPLSLWFSTITHSIWYRWPLWQNASQRRPGDEKVSQ</sequence>
<feature type="transmembrane region" description="Helical" evidence="1">
    <location>
        <begin position="130"/>
        <end position="153"/>
    </location>
</feature>
<evidence type="ECO:0000313" key="3">
    <source>
        <dbReference type="Proteomes" id="UP000176998"/>
    </source>
</evidence>
<keyword evidence="1" id="KW-0812">Transmembrane</keyword>
<keyword evidence="1" id="KW-1133">Transmembrane helix</keyword>
<dbReference type="RefSeq" id="XP_022479601.1">
    <property type="nucleotide sequence ID" value="XM_022613807.1"/>
</dbReference>
<evidence type="ECO:0000256" key="1">
    <source>
        <dbReference type="SAM" id="Phobius"/>
    </source>
</evidence>
<gene>
    <name evidence="2" type="ORF">CORC01_02156</name>
</gene>
<feature type="transmembrane region" description="Helical" evidence="1">
    <location>
        <begin position="67"/>
        <end position="87"/>
    </location>
</feature>
<dbReference type="GeneID" id="34555317"/>
<reference evidence="2 3" key="1">
    <citation type="submission" date="2016-09" db="EMBL/GenBank/DDBJ databases">
        <authorList>
            <person name="Capua I."/>
            <person name="De Benedictis P."/>
            <person name="Joannis T."/>
            <person name="Lombin L.H."/>
            <person name="Cattoli G."/>
        </authorList>
    </citation>
    <scope>NUCLEOTIDE SEQUENCE [LARGE SCALE GENOMIC DNA]</scope>
    <source>
        <strain evidence="2 3">IMI 309357</strain>
    </source>
</reference>
<feature type="transmembrane region" description="Helical" evidence="1">
    <location>
        <begin position="21"/>
        <end position="41"/>
    </location>
</feature>
<feature type="transmembrane region" description="Helical" evidence="1">
    <location>
        <begin position="99"/>
        <end position="118"/>
    </location>
</feature>
<dbReference type="EMBL" id="MJBS01000012">
    <property type="protein sequence ID" value="OHF02461.1"/>
    <property type="molecule type" value="Genomic_DNA"/>
</dbReference>